<evidence type="ECO:0000256" key="1">
    <source>
        <dbReference type="SAM" id="MobiDB-lite"/>
    </source>
</evidence>
<feature type="compositionally biased region" description="Low complexity" evidence="1">
    <location>
        <begin position="64"/>
        <end position="81"/>
    </location>
</feature>
<keyword evidence="3" id="KW-1185">Reference proteome</keyword>
<reference evidence="2" key="1">
    <citation type="submission" date="2021-02" db="EMBL/GenBank/DDBJ databases">
        <authorList>
            <person name="Dougan E. K."/>
            <person name="Rhodes N."/>
            <person name="Thang M."/>
            <person name="Chan C."/>
        </authorList>
    </citation>
    <scope>NUCLEOTIDE SEQUENCE</scope>
</reference>
<sequence>MVCQDLIDQQGVRCFVHTIDMSSTLRTGVRKQTAGCQTLWSGNCGGRRFPNSRRDRVNCGLPATSSTDKNSNKDNNNCDSNGGLPATSSTAHQYDIWEGLFDGIIEEESHAFCLLAEHFRYFFTFLPILDAQIVKAALDHISIEDLRIIDLHAKASSVLPPAVNATIYQTVARFFDGRAKLSLAGSHAEDVAVRLCSDFDFWIHTPEFNVSKTKRSALHTELVQALQTAGCSVKASRIGRKAIKFNLQGHGEQLHVDVVCVDMDCDCGFNNNTIPKFTQTSDRKRALQQASEYVKGSATSRIAIRAMKVFCYHAGPVKGAKSVPGFILNHLARRIELQHQQQQLEHQEKGGDQPILEVMDEVQLFKKMAFEIVNWRHCSIDSSPLNDLRDDAIQGKFRGRLDNLLKRPPITRSSTVV</sequence>
<protein>
    <submittedName>
        <fullName evidence="2">Uncharacterized protein</fullName>
    </submittedName>
</protein>
<gene>
    <name evidence="2" type="ORF">PGLA1383_LOCUS52348</name>
</gene>
<dbReference type="EMBL" id="CAJNNV010031580">
    <property type="protein sequence ID" value="CAE8636945.1"/>
    <property type="molecule type" value="Genomic_DNA"/>
</dbReference>
<feature type="region of interest" description="Disordered" evidence="1">
    <location>
        <begin position="55"/>
        <end position="84"/>
    </location>
</feature>
<evidence type="ECO:0000313" key="2">
    <source>
        <dbReference type="EMBL" id="CAE8636945.1"/>
    </source>
</evidence>
<name>A0A813HGX7_POLGL</name>
<dbReference type="AlphaFoldDB" id="A0A813HGX7"/>
<evidence type="ECO:0000313" key="3">
    <source>
        <dbReference type="Proteomes" id="UP000654075"/>
    </source>
</evidence>
<organism evidence="2 3">
    <name type="scientific">Polarella glacialis</name>
    <name type="common">Dinoflagellate</name>
    <dbReference type="NCBI Taxonomy" id="89957"/>
    <lineage>
        <taxon>Eukaryota</taxon>
        <taxon>Sar</taxon>
        <taxon>Alveolata</taxon>
        <taxon>Dinophyceae</taxon>
        <taxon>Suessiales</taxon>
        <taxon>Suessiaceae</taxon>
        <taxon>Polarella</taxon>
    </lineage>
</organism>
<accession>A0A813HGX7</accession>
<comment type="caution">
    <text evidence="2">The sequence shown here is derived from an EMBL/GenBank/DDBJ whole genome shotgun (WGS) entry which is preliminary data.</text>
</comment>
<dbReference type="Proteomes" id="UP000654075">
    <property type="component" value="Unassembled WGS sequence"/>
</dbReference>
<proteinExistence type="predicted"/>